<feature type="domain" description="Methyltransferase" evidence="1">
    <location>
        <begin position="61"/>
        <end position="151"/>
    </location>
</feature>
<dbReference type="EMBL" id="BLAL01000092">
    <property type="protein sequence ID" value="GES85342.1"/>
    <property type="molecule type" value="Genomic_DNA"/>
</dbReference>
<dbReference type="Gene3D" id="3.40.50.150">
    <property type="entry name" value="Vaccinia Virus protein VP39"/>
    <property type="match status" value="1"/>
</dbReference>
<dbReference type="STRING" id="94130.A0A2Z6SG45"/>
<proteinExistence type="predicted"/>
<organism evidence="2 4">
    <name type="scientific">Rhizophagus clarus</name>
    <dbReference type="NCBI Taxonomy" id="94130"/>
    <lineage>
        <taxon>Eukaryota</taxon>
        <taxon>Fungi</taxon>
        <taxon>Fungi incertae sedis</taxon>
        <taxon>Mucoromycota</taxon>
        <taxon>Glomeromycotina</taxon>
        <taxon>Glomeromycetes</taxon>
        <taxon>Glomerales</taxon>
        <taxon>Glomeraceae</taxon>
        <taxon>Rhizophagus</taxon>
    </lineage>
</organism>
<evidence type="ECO:0000259" key="1">
    <source>
        <dbReference type="Pfam" id="PF13649"/>
    </source>
</evidence>
<reference evidence="2 4" key="1">
    <citation type="submission" date="2017-11" db="EMBL/GenBank/DDBJ databases">
        <title>The genome of Rhizophagus clarus HR1 reveals common genetic basis of auxotrophy among arbuscular mycorrhizal fungi.</title>
        <authorList>
            <person name="Kobayashi Y."/>
        </authorList>
    </citation>
    <scope>NUCLEOTIDE SEQUENCE [LARGE SCALE GENOMIC DNA]</scope>
    <source>
        <strain evidence="2 4">HR1</strain>
    </source>
</reference>
<evidence type="ECO:0000313" key="4">
    <source>
        <dbReference type="Proteomes" id="UP000247702"/>
    </source>
</evidence>
<protein>
    <submittedName>
        <fullName evidence="3">S-adenosyl-L-methionine-dependent methyltransferase</fullName>
    </submittedName>
</protein>
<evidence type="ECO:0000313" key="3">
    <source>
        <dbReference type="EMBL" id="GES85342.1"/>
    </source>
</evidence>
<dbReference type="PANTHER" id="PTHR43591">
    <property type="entry name" value="METHYLTRANSFERASE"/>
    <property type="match status" value="1"/>
</dbReference>
<dbReference type="InterPro" id="IPR041698">
    <property type="entry name" value="Methyltransf_25"/>
</dbReference>
<dbReference type="OrthoDB" id="2013972at2759"/>
<name>A0A2Z6SG45_9GLOM</name>
<dbReference type="SUPFAM" id="SSF53335">
    <property type="entry name" value="S-adenosyl-L-methionine-dependent methyltransferases"/>
    <property type="match status" value="1"/>
</dbReference>
<sequence length="280" mass="32412">MGNKQSTQTRRQRTNYYGGMFLFDENEIDRVQIQHHFARESWNGNFSSPVKDVLRTDEATVLDVGCGAGTFLCEMAADFPKAHYFGVDLLPTCPNTLPHNVKFIQRDVLKGLPFADNTFDFVYVRFLVLDLPEFEWEKVIKECSRVLKPNGWIEMMEPRFGLTNKGPMSEKIVGAIQARARSRNVDPHIVDKLGGFLSSMKCLKPINSEMRVVPCGSWGGKKGQLGAMFLRDVIKKHLRFIDNILNIRQSDYENVLNIFSQEIEFYHSHFEFYRYFAQKY</sequence>
<dbReference type="CDD" id="cd02440">
    <property type="entry name" value="AdoMet_MTases"/>
    <property type="match status" value="1"/>
</dbReference>
<dbReference type="EMBL" id="BEXD01004292">
    <property type="protein sequence ID" value="GBC09350.1"/>
    <property type="molecule type" value="Genomic_DNA"/>
</dbReference>
<dbReference type="GO" id="GO:0008168">
    <property type="term" value="F:methyltransferase activity"/>
    <property type="evidence" value="ECO:0007669"/>
    <property type="project" value="UniProtKB-KW"/>
</dbReference>
<keyword evidence="4" id="KW-1185">Reference proteome</keyword>
<dbReference type="PANTHER" id="PTHR43591:SF24">
    <property type="entry name" value="2-METHOXY-6-POLYPRENYL-1,4-BENZOQUINOL METHYLASE, MITOCHONDRIAL"/>
    <property type="match status" value="1"/>
</dbReference>
<dbReference type="AlphaFoldDB" id="A0A2Z6SG45"/>
<dbReference type="Proteomes" id="UP000615446">
    <property type="component" value="Unassembled WGS sequence"/>
</dbReference>
<evidence type="ECO:0000313" key="2">
    <source>
        <dbReference type="EMBL" id="GBC09350.1"/>
    </source>
</evidence>
<keyword evidence="3" id="KW-0489">Methyltransferase</keyword>
<dbReference type="GO" id="GO:0032259">
    <property type="term" value="P:methylation"/>
    <property type="evidence" value="ECO:0007669"/>
    <property type="project" value="UniProtKB-KW"/>
</dbReference>
<dbReference type="Proteomes" id="UP000247702">
    <property type="component" value="Unassembled WGS sequence"/>
</dbReference>
<keyword evidence="3" id="KW-0808">Transferase</keyword>
<gene>
    <name evidence="3" type="ORF">RCL2_001242700</name>
    <name evidence="2" type="ORF">RclHR1_00880004</name>
</gene>
<comment type="caution">
    <text evidence="2">The sequence shown here is derived from an EMBL/GenBank/DDBJ whole genome shotgun (WGS) entry which is preliminary data.</text>
</comment>
<accession>A0A2Z6SG45</accession>
<dbReference type="InterPro" id="IPR029063">
    <property type="entry name" value="SAM-dependent_MTases_sf"/>
</dbReference>
<dbReference type="Pfam" id="PF13649">
    <property type="entry name" value="Methyltransf_25"/>
    <property type="match status" value="1"/>
</dbReference>
<reference evidence="3" key="2">
    <citation type="submission" date="2019-10" db="EMBL/GenBank/DDBJ databases">
        <title>Conservation and host-specific expression of non-tandemly repeated heterogenous ribosome RNA gene in arbuscular mycorrhizal fungi.</title>
        <authorList>
            <person name="Maeda T."/>
            <person name="Kobayashi Y."/>
            <person name="Nakagawa T."/>
            <person name="Ezawa T."/>
            <person name="Yamaguchi K."/>
            <person name="Bino T."/>
            <person name="Nishimoto Y."/>
            <person name="Shigenobu S."/>
            <person name="Kawaguchi M."/>
        </authorList>
    </citation>
    <scope>NUCLEOTIDE SEQUENCE</scope>
    <source>
        <strain evidence="3">HR1</strain>
    </source>
</reference>